<dbReference type="SUPFAM" id="SSF53335">
    <property type="entry name" value="S-adenosyl-L-methionine-dependent methyltransferases"/>
    <property type="match status" value="1"/>
</dbReference>
<proteinExistence type="predicted"/>
<feature type="non-terminal residue" evidence="1">
    <location>
        <position position="99"/>
    </location>
</feature>
<dbReference type="InterPro" id="IPR029063">
    <property type="entry name" value="SAM-dependent_MTases_sf"/>
</dbReference>
<name>X1SXS4_9ZZZZ</name>
<evidence type="ECO:0008006" key="2">
    <source>
        <dbReference type="Google" id="ProtNLM"/>
    </source>
</evidence>
<comment type="caution">
    <text evidence="1">The sequence shown here is derived from an EMBL/GenBank/DDBJ whole genome shotgun (WGS) entry which is preliminary data.</text>
</comment>
<dbReference type="EMBL" id="BARW01001260">
    <property type="protein sequence ID" value="GAI72609.1"/>
    <property type="molecule type" value="Genomic_DNA"/>
</dbReference>
<dbReference type="AlphaFoldDB" id="X1SXS4"/>
<organism evidence="1">
    <name type="scientific">marine sediment metagenome</name>
    <dbReference type="NCBI Taxonomy" id="412755"/>
    <lineage>
        <taxon>unclassified sequences</taxon>
        <taxon>metagenomes</taxon>
        <taxon>ecological metagenomes</taxon>
    </lineage>
</organism>
<evidence type="ECO:0000313" key="1">
    <source>
        <dbReference type="EMBL" id="GAI72609.1"/>
    </source>
</evidence>
<gene>
    <name evidence="1" type="ORF">S12H4_04193</name>
</gene>
<accession>X1SXS4</accession>
<protein>
    <recommendedName>
        <fullName evidence="2">DNA (cytosine-5-)-methyltransferase</fullName>
    </recommendedName>
</protein>
<dbReference type="Gene3D" id="3.40.50.150">
    <property type="entry name" value="Vaccinia Virus protein VP39"/>
    <property type="match status" value="1"/>
</dbReference>
<sequence>MVNVFIDLFSGLGGASAAFDLTPNWKTIKIDNNPILVEHNRGLKLMDLSDVQTTIHALTLMLTKMSHENSIEKIVLWMSPPCNEFSYANAARPEEPDLT</sequence>
<reference evidence="1" key="1">
    <citation type="journal article" date="2014" name="Front. Microbiol.">
        <title>High frequency of phylogenetically diverse reductive dehalogenase-homologous genes in deep subseafloor sedimentary metagenomes.</title>
        <authorList>
            <person name="Kawai M."/>
            <person name="Futagami T."/>
            <person name="Toyoda A."/>
            <person name="Takaki Y."/>
            <person name="Nishi S."/>
            <person name="Hori S."/>
            <person name="Arai W."/>
            <person name="Tsubouchi T."/>
            <person name="Morono Y."/>
            <person name="Uchiyama I."/>
            <person name="Ito T."/>
            <person name="Fujiyama A."/>
            <person name="Inagaki F."/>
            <person name="Takami H."/>
        </authorList>
    </citation>
    <scope>NUCLEOTIDE SEQUENCE</scope>
    <source>
        <strain evidence="1">Expedition CK06-06</strain>
    </source>
</reference>